<sequence length="60" mass="6498">MASDYAVTVTYQRGRTTEKASYTVSASSEAQAKQKGQKAFTRSTATPPDAPILSVTAERW</sequence>
<reference evidence="3" key="1">
    <citation type="journal article" date="2019" name="Int. J. Syst. Evol. Microbiol.">
        <title>The Global Catalogue of Microorganisms (GCM) 10K type strain sequencing project: providing services to taxonomists for standard genome sequencing and annotation.</title>
        <authorList>
            <consortium name="The Broad Institute Genomics Platform"/>
            <consortium name="The Broad Institute Genome Sequencing Center for Infectious Disease"/>
            <person name="Wu L."/>
            <person name="Ma J."/>
        </authorList>
    </citation>
    <scope>NUCLEOTIDE SEQUENCE [LARGE SCALE GENOMIC DNA]</scope>
    <source>
        <strain evidence="3">CGMCC 4.7198</strain>
    </source>
</reference>
<comment type="caution">
    <text evidence="2">The sequence shown here is derived from an EMBL/GenBank/DDBJ whole genome shotgun (WGS) entry which is preliminary data.</text>
</comment>
<name>A0ABW2VX37_9ACTN</name>
<accession>A0ABW2VX37</accession>
<dbReference type="EMBL" id="JBHTEC010000004">
    <property type="protein sequence ID" value="MFD0287726.1"/>
    <property type="molecule type" value="Genomic_DNA"/>
</dbReference>
<protein>
    <submittedName>
        <fullName evidence="2">Uncharacterized protein</fullName>
    </submittedName>
</protein>
<feature type="compositionally biased region" description="Polar residues" evidence="1">
    <location>
        <begin position="18"/>
        <end position="31"/>
    </location>
</feature>
<dbReference type="Proteomes" id="UP001596957">
    <property type="component" value="Unassembled WGS sequence"/>
</dbReference>
<keyword evidence="3" id="KW-1185">Reference proteome</keyword>
<organism evidence="2 3">
    <name type="scientific">Streptomyces lutosisoli</name>
    <dbReference type="NCBI Taxonomy" id="2665721"/>
    <lineage>
        <taxon>Bacteria</taxon>
        <taxon>Bacillati</taxon>
        <taxon>Actinomycetota</taxon>
        <taxon>Actinomycetes</taxon>
        <taxon>Kitasatosporales</taxon>
        <taxon>Streptomycetaceae</taxon>
        <taxon>Streptomyces</taxon>
    </lineage>
</organism>
<evidence type="ECO:0000256" key="1">
    <source>
        <dbReference type="SAM" id="MobiDB-lite"/>
    </source>
</evidence>
<gene>
    <name evidence="2" type="ORF">ACFQZP_40105</name>
</gene>
<evidence type="ECO:0000313" key="3">
    <source>
        <dbReference type="Proteomes" id="UP001596957"/>
    </source>
</evidence>
<dbReference type="RefSeq" id="WP_381255991.1">
    <property type="nucleotide sequence ID" value="NZ_JBHTBI010000014.1"/>
</dbReference>
<feature type="region of interest" description="Disordered" evidence="1">
    <location>
        <begin position="18"/>
        <end position="60"/>
    </location>
</feature>
<proteinExistence type="predicted"/>
<evidence type="ECO:0000313" key="2">
    <source>
        <dbReference type="EMBL" id="MFD0287726.1"/>
    </source>
</evidence>